<dbReference type="InterPro" id="IPR022061">
    <property type="entry name" value="DUF3617"/>
</dbReference>
<proteinExistence type="predicted"/>
<accession>A0A4Z0M7E6</accession>
<dbReference type="Pfam" id="PF12276">
    <property type="entry name" value="DUF3617"/>
    <property type="match status" value="1"/>
</dbReference>
<organism evidence="1 2">
    <name type="scientific">Mangrovimicrobium sediminis</name>
    <dbReference type="NCBI Taxonomy" id="2562682"/>
    <lineage>
        <taxon>Bacteria</taxon>
        <taxon>Pseudomonadati</taxon>
        <taxon>Pseudomonadota</taxon>
        <taxon>Gammaproteobacteria</taxon>
        <taxon>Cellvibrionales</taxon>
        <taxon>Halieaceae</taxon>
        <taxon>Mangrovimicrobium</taxon>
    </lineage>
</organism>
<evidence type="ECO:0000313" key="2">
    <source>
        <dbReference type="Proteomes" id="UP000298050"/>
    </source>
</evidence>
<keyword evidence="2" id="KW-1185">Reference proteome</keyword>
<name>A0A4Z0M7E6_9GAMM</name>
<evidence type="ECO:0000313" key="1">
    <source>
        <dbReference type="EMBL" id="TGD75461.1"/>
    </source>
</evidence>
<gene>
    <name evidence="1" type="ORF">E4634_03175</name>
</gene>
<sequence length="260" mass="27510">MGKNVTHVPSRRAKVASLRGKPVVLLEVGPERARGCDDDGKRYGCHTPDSTGGGAAILVAHALRQAPPMTARRYFRTTLGFLALGGCLLAAPSRAESFDVEPRPGLWKASSKILINGQDFMEQMRAARQQMLERLPPEAHASIPEAPSEEQLSCVTAEKAKSMSDVDTWLQELSGDGGCTFSKTGETSNSVKFAGSCDGSSGYAGEMSGELVADGPTGYTMKMEGSGMMSGPGGMQQEMTQQIMVTGSWVDGDCGDVVPE</sequence>
<protein>
    <submittedName>
        <fullName evidence="1">DUF3617 family protein</fullName>
    </submittedName>
</protein>
<dbReference type="AlphaFoldDB" id="A0A4Z0M7E6"/>
<dbReference type="OrthoDB" id="6873425at2"/>
<comment type="caution">
    <text evidence="1">The sequence shown here is derived from an EMBL/GenBank/DDBJ whole genome shotgun (WGS) entry which is preliminary data.</text>
</comment>
<dbReference type="EMBL" id="SRLE01000003">
    <property type="protein sequence ID" value="TGD75461.1"/>
    <property type="molecule type" value="Genomic_DNA"/>
</dbReference>
<dbReference type="Proteomes" id="UP000298050">
    <property type="component" value="Unassembled WGS sequence"/>
</dbReference>
<reference evidence="1 2" key="1">
    <citation type="submission" date="2019-04" db="EMBL/GenBank/DDBJ databases">
        <title>Taxonomy of novel Haliea sp. from mangrove soil of West Coast of India.</title>
        <authorList>
            <person name="Verma A."/>
            <person name="Kumar P."/>
            <person name="Krishnamurthi S."/>
        </authorList>
    </citation>
    <scope>NUCLEOTIDE SEQUENCE [LARGE SCALE GENOMIC DNA]</scope>
    <source>
        <strain evidence="1 2">SAOS-164</strain>
    </source>
</reference>